<dbReference type="Pfam" id="PF22936">
    <property type="entry name" value="Pol_BBD"/>
    <property type="match status" value="1"/>
</dbReference>
<dbReference type="RefSeq" id="XP_022950378.1">
    <property type="nucleotide sequence ID" value="XM_023094610.1"/>
</dbReference>
<proteinExistence type="predicted"/>
<name>A0A6J1GER0_CUCMO</name>
<dbReference type="AlphaFoldDB" id="A0A6J1GER0"/>
<gene>
    <name evidence="3" type="primary">LOC111453493</name>
</gene>
<feature type="domain" description="Retrovirus-related Pol polyprotein from transposon TNT 1-94-like beta-barrel" evidence="1">
    <location>
        <begin position="48"/>
        <end position="124"/>
    </location>
</feature>
<evidence type="ECO:0000259" key="1">
    <source>
        <dbReference type="Pfam" id="PF22936"/>
    </source>
</evidence>
<evidence type="ECO:0000313" key="3">
    <source>
        <dbReference type="RefSeq" id="XP_022950378.1"/>
    </source>
</evidence>
<evidence type="ECO:0000313" key="2">
    <source>
        <dbReference type="Proteomes" id="UP000504609"/>
    </source>
</evidence>
<sequence>MKATWDDSDESASGSDEEVANFCFMAHSDKEDEQEDEVCLKASKKNKWYLDSGCSRHMTGNPSKFVNLSKKDGGLVTFGDNKKGKIIGKGTIGNDSCTLIENVLLVDGLNHDLLSISQLCDKGFRVVFDKNNCIIEKEE</sequence>
<protein>
    <submittedName>
        <fullName evidence="3">Uncharacterized protein LOC111453493</fullName>
    </submittedName>
</protein>
<dbReference type="Proteomes" id="UP000504609">
    <property type="component" value="Unplaced"/>
</dbReference>
<dbReference type="KEGG" id="cmos:111453493"/>
<reference evidence="3" key="1">
    <citation type="submission" date="2025-08" db="UniProtKB">
        <authorList>
            <consortium name="RefSeq"/>
        </authorList>
    </citation>
    <scope>IDENTIFICATION</scope>
    <source>
        <tissue evidence="3">Young leaves</tissue>
    </source>
</reference>
<accession>A0A6J1GER0</accession>
<keyword evidence="2" id="KW-1185">Reference proteome</keyword>
<organism evidence="2 3">
    <name type="scientific">Cucurbita moschata</name>
    <name type="common">Winter crookneck squash</name>
    <name type="synonym">Cucurbita pepo var. moschata</name>
    <dbReference type="NCBI Taxonomy" id="3662"/>
    <lineage>
        <taxon>Eukaryota</taxon>
        <taxon>Viridiplantae</taxon>
        <taxon>Streptophyta</taxon>
        <taxon>Embryophyta</taxon>
        <taxon>Tracheophyta</taxon>
        <taxon>Spermatophyta</taxon>
        <taxon>Magnoliopsida</taxon>
        <taxon>eudicotyledons</taxon>
        <taxon>Gunneridae</taxon>
        <taxon>Pentapetalae</taxon>
        <taxon>rosids</taxon>
        <taxon>fabids</taxon>
        <taxon>Cucurbitales</taxon>
        <taxon>Cucurbitaceae</taxon>
        <taxon>Cucurbiteae</taxon>
        <taxon>Cucurbita</taxon>
    </lineage>
</organism>
<dbReference type="GeneID" id="111453493"/>
<dbReference type="InterPro" id="IPR054722">
    <property type="entry name" value="PolX-like_BBD"/>
</dbReference>